<organism evidence="1 2">
    <name type="scientific">Hyalomma asiaticum</name>
    <name type="common">Tick</name>
    <dbReference type="NCBI Taxonomy" id="266040"/>
    <lineage>
        <taxon>Eukaryota</taxon>
        <taxon>Metazoa</taxon>
        <taxon>Ecdysozoa</taxon>
        <taxon>Arthropoda</taxon>
        <taxon>Chelicerata</taxon>
        <taxon>Arachnida</taxon>
        <taxon>Acari</taxon>
        <taxon>Parasitiformes</taxon>
        <taxon>Ixodida</taxon>
        <taxon>Ixodoidea</taxon>
        <taxon>Ixodidae</taxon>
        <taxon>Hyalomminae</taxon>
        <taxon>Hyalomma</taxon>
    </lineage>
</organism>
<evidence type="ECO:0000313" key="2">
    <source>
        <dbReference type="Proteomes" id="UP000821845"/>
    </source>
</evidence>
<name>A0ACB7TGJ6_HYAAI</name>
<protein>
    <submittedName>
        <fullName evidence="1">Uncharacterized protein</fullName>
    </submittedName>
</protein>
<dbReference type="Proteomes" id="UP000821845">
    <property type="component" value="Chromosome 1"/>
</dbReference>
<reference evidence="1" key="1">
    <citation type="submission" date="2020-05" db="EMBL/GenBank/DDBJ databases">
        <title>Large-scale comparative analyses of tick genomes elucidate their genetic diversity and vector capacities.</title>
        <authorList>
            <person name="Jia N."/>
            <person name="Wang J."/>
            <person name="Shi W."/>
            <person name="Du L."/>
            <person name="Sun Y."/>
            <person name="Zhan W."/>
            <person name="Jiang J."/>
            <person name="Wang Q."/>
            <person name="Zhang B."/>
            <person name="Ji P."/>
            <person name="Sakyi L.B."/>
            <person name="Cui X."/>
            <person name="Yuan T."/>
            <person name="Jiang B."/>
            <person name="Yang W."/>
            <person name="Lam T.T.-Y."/>
            <person name="Chang Q."/>
            <person name="Ding S."/>
            <person name="Wang X."/>
            <person name="Zhu J."/>
            <person name="Ruan X."/>
            <person name="Zhao L."/>
            <person name="Wei J."/>
            <person name="Que T."/>
            <person name="Du C."/>
            <person name="Cheng J."/>
            <person name="Dai P."/>
            <person name="Han X."/>
            <person name="Huang E."/>
            <person name="Gao Y."/>
            <person name="Liu J."/>
            <person name="Shao H."/>
            <person name="Ye R."/>
            <person name="Li L."/>
            <person name="Wei W."/>
            <person name="Wang X."/>
            <person name="Wang C."/>
            <person name="Yang T."/>
            <person name="Huo Q."/>
            <person name="Li W."/>
            <person name="Guo W."/>
            <person name="Chen H."/>
            <person name="Zhou L."/>
            <person name="Ni X."/>
            <person name="Tian J."/>
            <person name="Zhou Y."/>
            <person name="Sheng Y."/>
            <person name="Liu T."/>
            <person name="Pan Y."/>
            <person name="Xia L."/>
            <person name="Li J."/>
            <person name="Zhao F."/>
            <person name="Cao W."/>
        </authorList>
    </citation>
    <scope>NUCLEOTIDE SEQUENCE</scope>
    <source>
        <strain evidence="1">Hyas-2018</strain>
    </source>
</reference>
<dbReference type="EMBL" id="CM023481">
    <property type="protein sequence ID" value="KAH6945930.1"/>
    <property type="molecule type" value="Genomic_DNA"/>
</dbReference>
<proteinExistence type="predicted"/>
<evidence type="ECO:0000313" key="1">
    <source>
        <dbReference type="EMBL" id="KAH6945930.1"/>
    </source>
</evidence>
<accession>A0ACB7TGJ6</accession>
<sequence>MMWRVASVALAYGEKRAAVGDGEEEVERGRPLDHVFKHGSAHALTLKTTAADATAAIATLRTAPLRPDVNPFDVLADPETPNDGKGKCDNLLVSNVLILPTSKHGQKRARGTLSASAATAAAKNKPVFRHNVPRCGGNDQADFNKYDSDSDAAHDDDSDQGGWQKVSHKRRGSKGNRRTRVSNAALTTHTLILKPQEPREENPNIVIRYLDKSNQIAVDTDDRETRDALLTLMQLPINGKSTRFQAYEALQRDQIRGVIHNAGGMTSEQLMMNLHCRACDIISARPIVAAVVNPTLNVDATKQMHNNQQAPQSTLEPQPDYEALFSARLMQLEHIMAKYRRSLLMCSMAQLLNCGNDRSRGRDDGGDIPTVIQWNCRSIKKKKADMILRWGLSHNIKKPAVLALQEVNCPTTRLPGYDGYGFSEDTDTSACAVVYVDRKLNHTQLDTKPWCSGNASVTGCRIQLTPERTILVFSVYMNPESTRKQAKRSVADFSYIQHFQRIYPKDTILVCGDFNAQHVAWNYKKCSPRGRRLMEDFDRYGLTLLNLPEAHTRLGQDARQADTTPDLTWSSKPRTCHRKLLEDPLGSDHLPIAITVKNNGVSCRNSSHKRECLITHWDEYRTQLQETASITDLDSLTKAMRHAKHVATKTLRIAEDHPDPDRHLLHLWNRRLRLLSKYRAKGRPQTLRSQLLSVQKEIEKYTSQLASEQWMEMCEQINGSTNSSKAWGILRSLLGRRKTSDGAPRVALKEGITNAELAEKAADVFFPQTNCATDRTYARDDAPREDDDLNQPFTVTEFEDALSRMNTREKTEFVVIHGGRRSKAKDGEKASVNLSFGRAPVLRKRVIRILGMFLDEQCISTTWFNKTVKTTKQVTQVLQRIAKCTRGVREEEMKHFVQAFIHSRIMYGAFYHPITRTQLQSLERLSNEARRVITGLPKYTPLPALKSCSALGDIADLMSMHEVTQVTRLQPTHAGRATLSKIGHDVSHLPVLPHISPPWEHIQIADPRPLPKNMGNEHSARRQAHARSHEKYTQESKPPEHILRNAPEEIEQHSDWYDPMEAIAQAKCYRRSYLLDVSNPLDIPPLPSSADTRRQQVLLRQVQTGTLLTPFLVQRFRRDRDLGTPNIGICGHCNTRADLAHLIWDCPLYSGTRQRVIAAIPPEWRPTSFQAWAQPGRITGAAANELWRSLLEYLDDPKAPAVGTRLRLGRDSQNVNSRDAH</sequence>
<comment type="caution">
    <text evidence="1">The sequence shown here is derived from an EMBL/GenBank/DDBJ whole genome shotgun (WGS) entry which is preliminary data.</text>
</comment>
<keyword evidence="2" id="KW-1185">Reference proteome</keyword>
<gene>
    <name evidence="1" type="ORF">HPB50_010750</name>
</gene>